<protein>
    <recommendedName>
        <fullName evidence="2">Tetratricopeptide repeat protein 38</fullName>
    </recommendedName>
</protein>
<dbReference type="EMBL" id="RJKX01000016">
    <property type="protein sequence ID" value="ROP83424.1"/>
    <property type="molecule type" value="Genomic_DNA"/>
</dbReference>
<dbReference type="PANTHER" id="PTHR16263:SF4">
    <property type="entry name" value="TETRATRICOPEPTIDE REPEAT PROTEIN 38"/>
    <property type="match status" value="1"/>
</dbReference>
<evidence type="ECO:0000313" key="6">
    <source>
        <dbReference type="Proteomes" id="UP000278222"/>
    </source>
</evidence>
<dbReference type="PANTHER" id="PTHR16263">
    <property type="entry name" value="TETRATRICOPEPTIDE REPEAT PROTEIN 38"/>
    <property type="match status" value="1"/>
</dbReference>
<sequence length="452" mass="49380">MGTPTMQQDARGLALSTDVPAAAAAFDAAIQSYLRYRTDGARHLEAALAADPGFAMAHLLRGYFAMLSFNRANVPAAAAALAEARRGEAGLSPRERRHAEALAAWIDGRLWAMLGAWEAILADHPTDVLALRLAHFNYFWLGEVGQMRQSVLRAQAGWADDLPGYGTVLSCIAFGHEECGDYRLAEAAGRAAVERDPLDLWGTHAVAHVMEMEGRHRDGVAWLDGLKGHWEGAAAIVHHMWWHRALYHWELGEFDQVLALYDERFRNLDSPLTKAMPDLYIDAQNAAAMLWRLERAGVNVGGRWAELADRAEARAGDSLSAFTQPHWMLALAATGRTEAAGRLVADLHAAGEGGGTLAPVHAGVTAPLATAVLAHRAGDWRRVVDLLWPIRNDFWRLGGSHAQRDIFRQMLADAAARAGDRNRLRMILTEETVGRTLPLTARRGYAPLAIAA</sequence>
<dbReference type="OrthoDB" id="9815900at2"/>
<proteinExistence type="inferred from homology"/>
<evidence type="ECO:0000256" key="2">
    <source>
        <dbReference type="ARBA" id="ARBA00019992"/>
    </source>
</evidence>
<dbReference type="InterPro" id="IPR033891">
    <property type="entry name" value="TTC38"/>
</dbReference>
<evidence type="ECO:0000256" key="3">
    <source>
        <dbReference type="ARBA" id="ARBA00022737"/>
    </source>
</evidence>
<evidence type="ECO:0000256" key="1">
    <source>
        <dbReference type="ARBA" id="ARBA00005857"/>
    </source>
</evidence>
<dbReference type="Proteomes" id="UP000278222">
    <property type="component" value="Unassembled WGS sequence"/>
</dbReference>
<keyword evidence="6" id="KW-1185">Reference proteome</keyword>
<reference evidence="5 6" key="1">
    <citation type="submission" date="2018-11" db="EMBL/GenBank/DDBJ databases">
        <title>Genomic Encyclopedia of Type Strains, Phase IV (KMG-IV): sequencing the most valuable type-strain genomes for metagenomic binning, comparative biology and taxonomic classification.</title>
        <authorList>
            <person name="Goeker M."/>
        </authorList>
    </citation>
    <scope>NUCLEOTIDE SEQUENCE [LARGE SCALE GENOMIC DNA]</scope>
    <source>
        <strain evidence="5 6">DSM 5900</strain>
    </source>
</reference>
<comment type="caution">
    <text evidence="5">The sequence shown here is derived from an EMBL/GenBank/DDBJ whole genome shotgun (WGS) entry which is preliminary data.</text>
</comment>
<gene>
    <name evidence="5" type="ORF">EDC65_4071</name>
</gene>
<accession>A0A3N1KTW4</accession>
<organism evidence="5 6">
    <name type="scientific">Stella humosa</name>
    <dbReference type="NCBI Taxonomy" id="94"/>
    <lineage>
        <taxon>Bacteria</taxon>
        <taxon>Pseudomonadati</taxon>
        <taxon>Pseudomonadota</taxon>
        <taxon>Alphaproteobacteria</taxon>
        <taxon>Rhodospirillales</taxon>
        <taxon>Stellaceae</taxon>
        <taxon>Stella</taxon>
    </lineage>
</organism>
<dbReference type="InterPro" id="IPR011990">
    <property type="entry name" value="TPR-like_helical_dom_sf"/>
</dbReference>
<keyword evidence="4" id="KW-0802">TPR repeat</keyword>
<evidence type="ECO:0000313" key="5">
    <source>
        <dbReference type="EMBL" id="ROP83424.1"/>
    </source>
</evidence>
<name>A0A3N1KTW4_9PROT</name>
<dbReference type="RefSeq" id="WP_142235826.1">
    <property type="nucleotide sequence ID" value="NZ_AP019700.1"/>
</dbReference>
<dbReference type="Gene3D" id="1.25.40.10">
    <property type="entry name" value="Tetratricopeptide repeat domain"/>
    <property type="match status" value="1"/>
</dbReference>
<comment type="similarity">
    <text evidence="1">Belongs to the TTC38 family.</text>
</comment>
<evidence type="ECO:0000256" key="4">
    <source>
        <dbReference type="ARBA" id="ARBA00022803"/>
    </source>
</evidence>
<dbReference type="AlphaFoldDB" id="A0A3N1KTW4"/>
<dbReference type="CDD" id="cd05804">
    <property type="entry name" value="StaR_like"/>
    <property type="match status" value="1"/>
</dbReference>
<dbReference type="SUPFAM" id="SSF48452">
    <property type="entry name" value="TPR-like"/>
    <property type="match status" value="1"/>
</dbReference>
<keyword evidence="3" id="KW-0677">Repeat</keyword>